<evidence type="ECO:0000259" key="1">
    <source>
        <dbReference type="Pfam" id="PF03551"/>
    </source>
</evidence>
<dbReference type="PANTHER" id="PTHR33169:SF27">
    <property type="entry name" value="TRANSCRIPTIONAL REGULATOR PADR FAMILY PROTEIN"/>
    <property type="match status" value="1"/>
</dbReference>
<dbReference type="InterPro" id="IPR005149">
    <property type="entry name" value="Tscrpt_reg_PadR_N"/>
</dbReference>
<evidence type="ECO:0000313" key="2">
    <source>
        <dbReference type="EMBL" id="TDF94446.1"/>
    </source>
</evidence>
<keyword evidence="3" id="KW-1185">Reference proteome</keyword>
<dbReference type="Gene3D" id="1.10.10.10">
    <property type="entry name" value="Winged helix-like DNA-binding domain superfamily/Winged helix DNA-binding domain"/>
    <property type="match status" value="1"/>
</dbReference>
<feature type="domain" description="Transcription regulator PadR N-terminal" evidence="1">
    <location>
        <begin position="8"/>
        <end position="81"/>
    </location>
</feature>
<dbReference type="RefSeq" id="WP_133232833.1">
    <property type="nucleotide sequence ID" value="NZ_SMRT01000013.1"/>
</dbReference>
<dbReference type="InterPro" id="IPR036388">
    <property type="entry name" value="WH-like_DNA-bd_sf"/>
</dbReference>
<reference evidence="2 3" key="1">
    <citation type="submission" date="2019-03" db="EMBL/GenBank/DDBJ databases">
        <title>This is whole genome sequence of Paenibacillus sp MS74 strain.</title>
        <authorList>
            <person name="Trinh H.N."/>
        </authorList>
    </citation>
    <scope>NUCLEOTIDE SEQUENCE [LARGE SCALE GENOMIC DNA]</scope>
    <source>
        <strain evidence="2 3">MS74</strain>
    </source>
</reference>
<sequence length="171" mass="19738">MDERALLLLGILKSQSLHGYQINEFIDKNLSRITSMKKATAYAILDKLKEAGLISVREDQEGNRPPRKVYSITPEGDREFHGLLRDNLSEQDHMPFKGDIGLMFLDHLTNEETIDCLMRRLNGLTEQIEDLQKTPKHSFSRGIDLSIEHHLVCKQAERTWLLSIIEDLKVR</sequence>
<evidence type="ECO:0000313" key="3">
    <source>
        <dbReference type="Proteomes" id="UP000295636"/>
    </source>
</evidence>
<dbReference type="EMBL" id="SMRT01000013">
    <property type="protein sequence ID" value="TDF94446.1"/>
    <property type="molecule type" value="Genomic_DNA"/>
</dbReference>
<dbReference type="InterPro" id="IPR036390">
    <property type="entry name" value="WH_DNA-bd_sf"/>
</dbReference>
<organism evidence="2 3">
    <name type="scientific">Paenibacillus piri</name>
    <dbReference type="NCBI Taxonomy" id="2547395"/>
    <lineage>
        <taxon>Bacteria</taxon>
        <taxon>Bacillati</taxon>
        <taxon>Bacillota</taxon>
        <taxon>Bacilli</taxon>
        <taxon>Bacillales</taxon>
        <taxon>Paenibacillaceae</taxon>
        <taxon>Paenibacillus</taxon>
    </lineage>
</organism>
<accession>A0A4R5KGK2</accession>
<name>A0A4R5KGK2_9BACL</name>
<dbReference type="OrthoDB" id="68816at2"/>
<dbReference type="PANTHER" id="PTHR33169">
    <property type="entry name" value="PADR-FAMILY TRANSCRIPTIONAL REGULATOR"/>
    <property type="match status" value="1"/>
</dbReference>
<dbReference type="AlphaFoldDB" id="A0A4R5KGK2"/>
<proteinExistence type="predicted"/>
<dbReference type="InterPro" id="IPR052509">
    <property type="entry name" value="Metal_resp_DNA-bind_regulator"/>
</dbReference>
<protein>
    <submittedName>
        <fullName evidence="2">PadR family transcriptional regulator</fullName>
    </submittedName>
</protein>
<dbReference type="Proteomes" id="UP000295636">
    <property type="component" value="Unassembled WGS sequence"/>
</dbReference>
<comment type="caution">
    <text evidence="2">The sequence shown here is derived from an EMBL/GenBank/DDBJ whole genome shotgun (WGS) entry which is preliminary data.</text>
</comment>
<gene>
    <name evidence="2" type="ORF">E1757_23850</name>
</gene>
<dbReference type="Pfam" id="PF03551">
    <property type="entry name" value="PadR"/>
    <property type="match status" value="1"/>
</dbReference>
<dbReference type="SUPFAM" id="SSF46785">
    <property type="entry name" value="Winged helix' DNA-binding domain"/>
    <property type="match status" value="1"/>
</dbReference>